<dbReference type="EMBL" id="CM029053">
    <property type="protein sequence ID" value="KAG2551593.1"/>
    <property type="molecule type" value="Genomic_DNA"/>
</dbReference>
<feature type="region of interest" description="Disordered" evidence="1">
    <location>
        <begin position="71"/>
        <end position="90"/>
    </location>
</feature>
<dbReference type="Proteomes" id="UP000823388">
    <property type="component" value="Chromosome 9K"/>
</dbReference>
<feature type="compositionally biased region" description="Low complexity" evidence="1">
    <location>
        <begin position="11"/>
        <end position="23"/>
    </location>
</feature>
<dbReference type="AlphaFoldDB" id="A0A8T0NQN1"/>
<feature type="transmembrane region" description="Helical" evidence="2">
    <location>
        <begin position="39"/>
        <end position="59"/>
    </location>
</feature>
<reference evidence="3" key="1">
    <citation type="submission" date="2020-05" db="EMBL/GenBank/DDBJ databases">
        <title>WGS assembly of Panicum virgatum.</title>
        <authorList>
            <person name="Lovell J.T."/>
            <person name="Jenkins J."/>
            <person name="Shu S."/>
            <person name="Juenger T.E."/>
            <person name="Schmutz J."/>
        </authorList>
    </citation>
    <scope>NUCLEOTIDE SEQUENCE</scope>
    <source>
        <strain evidence="3">AP13</strain>
    </source>
</reference>
<sequence>MSEPMAEVDARAAAAAPGDAGRASSLAEGGQPPPVKGGATISASVVLLAVLAASVAALLMSSVPRAGDGDGKGVVGSGMQGAGAGPGEAAAGKRAEPIEHAVGDAGIPGFNSRLDAFRAWARLTWMKLRRARSDEPRYGDTAAAGSAGSVADAARKSFELGKETVEQAAATAARATGDAVEATKEKAKGAASPSSDDSEL</sequence>
<protein>
    <submittedName>
        <fullName evidence="3">Uncharacterized protein</fullName>
    </submittedName>
</protein>
<keyword evidence="2" id="KW-1133">Transmembrane helix</keyword>
<keyword evidence="4" id="KW-1185">Reference proteome</keyword>
<proteinExistence type="predicted"/>
<feature type="compositionally biased region" description="Low complexity" evidence="1">
    <location>
        <begin position="168"/>
        <end position="180"/>
    </location>
</feature>
<evidence type="ECO:0000313" key="3">
    <source>
        <dbReference type="EMBL" id="KAG2551593.1"/>
    </source>
</evidence>
<dbReference type="OrthoDB" id="694474at2759"/>
<dbReference type="PANTHER" id="PTHR35463:SF10">
    <property type="entry name" value="TRANSMEMBRANE PROTEIN"/>
    <property type="match status" value="1"/>
</dbReference>
<feature type="region of interest" description="Disordered" evidence="1">
    <location>
        <begin position="1"/>
        <end position="34"/>
    </location>
</feature>
<feature type="compositionally biased region" description="Gly residues" evidence="1">
    <location>
        <begin position="72"/>
        <end position="86"/>
    </location>
</feature>
<keyword evidence="2" id="KW-0472">Membrane</keyword>
<gene>
    <name evidence="3" type="ORF">PVAP13_9KG405200</name>
</gene>
<keyword evidence="2" id="KW-0812">Transmembrane</keyword>
<name>A0A8T0NQN1_PANVG</name>
<evidence type="ECO:0000313" key="4">
    <source>
        <dbReference type="Proteomes" id="UP000823388"/>
    </source>
</evidence>
<evidence type="ECO:0000256" key="2">
    <source>
        <dbReference type="SAM" id="Phobius"/>
    </source>
</evidence>
<comment type="caution">
    <text evidence="3">The sequence shown here is derived from an EMBL/GenBank/DDBJ whole genome shotgun (WGS) entry which is preliminary data.</text>
</comment>
<organism evidence="3 4">
    <name type="scientific">Panicum virgatum</name>
    <name type="common">Blackwell switchgrass</name>
    <dbReference type="NCBI Taxonomy" id="38727"/>
    <lineage>
        <taxon>Eukaryota</taxon>
        <taxon>Viridiplantae</taxon>
        <taxon>Streptophyta</taxon>
        <taxon>Embryophyta</taxon>
        <taxon>Tracheophyta</taxon>
        <taxon>Spermatophyta</taxon>
        <taxon>Magnoliopsida</taxon>
        <taxon>Liliopsida</taxon>
        <taxon>Poales</taxon>
        <taxon>Poaceae</taxon>
        <taxon>PACMAD clade</taxon>
        <taxon>Panicoideae</taxon>
        <taxon>Panicodae</taxon>
        <taxon>Paniceae</taxon>
        <taxon>Panicinae</taxon>
        <taxon>Panicum</taxon>
        <taxon>Panicum sect. Hiantes</taxon>
    </lineage>
</organism>
<evidence type="ECO:0000256" key="1">
    <source>
        <dbReference type="SAM" id="MobiDB-lite"/>
    </source>
</evidence>
<feature type="region of interest" description="Disordered" evidence="1">
    <location>
        <begin position="167"/>
        <end position="200"/>
    </location>
</feature>
<accession>A0A8T0NQN1</accession>
<dbReference type="PANTHER" id="PTHR35463">
    <property type="entry name" value="TRANSMEMBRANE PROTEIN"/>
    <property type="match status" value="1"/>
</dbReference>